<dbReference type="PANTHER" id="PTHR46940">
    <property type="entry name" value="NKAP DOMAIN-CONTAINING 1"/>
    <property type="match status" value="1"/>
</dbReference>
<feature type="compositionally biased region" description="Basic and acidic residues" evidence="1">
    <location>
        <begin position="79"/>
        <end position="93"/>
    </location>
</feature>
<comment type="caution">
    <text evidence="2">The sequence shown here is derived from an EMBL/GenBank/DDBJ whole genome shotgun (WGS) entry which is preliminary data.</text>
</comment>
<feature type="region of interest" description="Disordered" evidence="1">
    <location>
        <begin position="34"/>
        <end position="147"/>
    </location>
</feature>
<dbReference type="PANTHER" id="PTHR46940:SF1">
    <property type="entry name" value="NKAP DOMAIN CONTAINING 1"/>
    <property type="match status" value="1"/>
</dbReference>
<reference evidence="2 3" key="1">
    <citation type="submission" date="2017-03" db="EMBL/GenBank/DDBJ databases">
        <title>Genome Survey of Euroglyphus maynei.</title>
        <authorList>
            <person name="Arlian L.G."/>
            <person name="Morgan M.S."/>
            <person name="Rider S.D."/>
        </authorList>
    </citation>
    <scope>NUCLEOTIDE SEQUENCE [LARGE SCALE GENOMIC DNA]</scope>
    <source>
        <strain evidence="2">Arlian Lab</strain>
        <tissue evidence="2">Whole body</tissue>
    </source>
</reference>
<feature type="compositionally biased region" description="Basic residues" evidence="1">
    <location>
        <begin position="110"/>
        <end position="147"/>
    </location>
</feature>
<protein>
    <submittedName>
        <fullName evidence="2">Uncharacterized protein</fullName>
    </submittedName>
</protein>
<dbReference type="AlphaFoldDB" id="A0A1Y3BIS2"/>
<dbReference type="Proteomes" id="UP000194236">
    <property type="component" value="Unassembled WGS sequence"/>
</dbReference>
<proteinExistence type="predicted"/>
<dbReference type="InterPro" id="IPR043407">
    <property type="entry name" value="Nkap_D1"/>
</dbReference>
<dbReference type="Pfam" id="PF15692">
    <property type="entry name" value="NKAP"/>
    <property type="match status" value="1"/>
</dbReference>
<evidence type="ECO:0000313" key="3">
    <source>
        <dbReference type="Proteomes" id="UP000194236"/>
    </source>
</evidence>
<accession>A0A1Y3BIS2</accession>
<name>A0A1Y3BIS2_EURMA</name>
<keyword evidence="3" id="KW-1185">Reference proteome</keyword>
<feature type="compositionally biased region" description="Basic residues" evidence="1">
    <location>
        <begin position="61"/>
        <end position="71"/>
    </location>
</feature>
<evidence type="ECO:0000256" key="1">
    <source>
        <dbReference type="SAM" id="MobiDB-lite"/>
    </source>
</evidence>
<organism evidence="2 3">
    <name type="scientific">Euroglyphus maynei</name>
    <name type="common">Mayne's house dust mite</name>
    <dbReference type="NCBI Taxonomy" id="6958"/>
    <lineage>
        <taxon>Eukaryota</taxon>
        <taxon>Metazoa</taxon>
        <taxon>Ecdysozoa</taxon>
        <taxon>Arthropoda</taxon>
        <taxon>Chelicerata</taxon>
        <taxon>Arachnida</taxon>
        <taxon>Acari</taxon>
        <taxon>Acariformes</taxon>
        <taxon>Sarcoptiformes</taxon>
        <taxon>Astigmata</taxon>
        <taxon>Psoroptidia</taxon>
        <taxon>Analgoidea</taxon>
        <taxon>Pyroglyphidae</taxon>
        <taxon>Pyroglyphinae</taxon>
        <taxon>Euroglyphus</taxon>
    </lineage>
</organism>
<sequence length="147" mass="17583">MSSIHVSKADFQNRRKEEELMWKARQNFINVNGKRKFNEIDDRRSSDEQNYDDQQQSGSKSKTKPNNKWMKKLMNVESKQPERWGHDGYKELYPEEFSSSSDDESLNVKNSKKPKKSKKKKAKILEKSKKKKRKRKSSRKKKKNKTK</sequence>
<dbReference type="OrthoDB" id="10055694at2759"/>
<gene>
    <name evidence="2" type="ORF">BLA29_009796</name>
</gene>
<dbReference type="EMBL" id="MUJZ01016447">
    <property type="protein sequence ID" value="OTF80819.1"/>
    <property type="molecule type" value="Genomic_DNA"/>
</dbReference>
<evidence type="ECO:0000313" key="2">
    <source>
        <dbReference type="EMBL" id="OTF80819.1"/>
    </source>
</evidence>
<feature type="compositionally biased region" description="Basic and acidic residues" evidence="1">
    <location>
        <begin position="36"/>
        <end position="47"/>
    </location>
</feature>